<name>A0A9P1C3K4_9DINO</name>
<evidence type="ECO:0000256" key="2">
    <source>
        <dbReference type="ARBA" id="ARBA00022803"/>
    </source>
</evidence>
<keyword evidence="6" id="KW-1185">Reference proteome</keyword>
<dbReference type="Proteomes" id="UP001152797">
    <property type="component" value="Unassembled WGS sequence"/>
</dbReference>
<protein>
    <submittedName>
        <fullName evidence="5">58 kDa phosphoprotein (Heat shock-related protein) (HRP)</fullName>
    </submittedName>
</protein>
<dbReference type="InterPro" id="IPR011990">
    <property type="entry name" value="TPR-like_helical_dom_sf"/>
</dbReference>
<dbReference type="EMBL" id="CAMXCT020000835">
    <property type="protein sequence ID" value="CAL1137160.1"/>
    <property type="molecule type" value="Genomic_DNA"/>
</dbReference>
<evidence type="ECO:0000313" key="6">
    <source>
        <dbReference type="Proteomes" id="UP001152797"/>
    </source>
</evidence>
<gene>
    <name evidence="4" type="ORF">C1SCF055_LOCUS11369</name>
</gene>
<dbReference type="InterPro" id="IPR019734">
    <property type="entry name" value="TPR_rpt"/>
</dbReference>
<dbReference type="PANTHER" id="PTHR45883">
    <property type="entry name" value="HSC70-INTERACTING PROTEIN"/>
    <property type="match status" value="1"/>
</dbReference>
<accession>A0A9P1C3K4</accession>
<dbReference type="EMBL" id="CAMXCT030000835">
    <property type="protein sequence ID" value="CAL4771097.1"/>
    <property type="molecule type" value="Genomic_DNA"/>
</dbReference>
<feature type="non-terminal residue" evidence="4">
    <location>
        <position position="1"/>
    </location>
</feature>
<proteinExistence type="predicted"/>
<sequence length="1439" mass="158020">MTAMDCTETFQSLCAKIGVVDPIIKALESRGFTTPAKFFWPLKEGSEETFGAILDEAQIDIKAAASMLQSAEAGCLRRLLHECRTICDGPPSVAAQAAPAVPAKVSSNLFGFDVGPRLTSDALQKLWSDFTKNYPAEVIVGDTRPCKALVQMVFAQKAANELRFIPWRQILSEAQADRAKQAGNKEKTFLDVLADAAGHVNALEQDPSPSHYGVQRLLLLRSVAWALVGWCHLGAGRRLVQAFMGLYAAPGLASLGLRSPTLAEAEHADGELCRQLNALLSDGFHFDSALHEVVVVRHSLQMWLQPKPKVVNAESVISAKGPKRTLPQPLVDAKSSVVDASNDSCELPALTPHEAVAPSPRAAPVSMAAWSALAACCDDKDALLPPLLELMLKDVAAGHAYELIGGEAEARQRWGDLVAAGKLGIAQPPGKKPRLIGDGTISGANHHCVIEEKVRLPTFESVQRFMSLSGPDVQWGALSFDVRGAHKLVNVSPAEQGLSCFVVQGRWFVYRSCYFGCRWAAYWFSRVGAFLVRHCHRFLWVQHGLFIYVDDGLALFPHRVCPILSATLLLFLAALGVPLSWEKVRMGGLQPWIGWSFHWDRGFAELPDNKRQTLLGLLTELTTPGRKVPRKTVERCIGMLVWFCGGAYWLAVENQVRIPLRVLEPGRVRSAADAFATGQRAGVGGWWAVSEDALQQSKVFWFSEMLDSTSLPSWLCAKETLQQDIASFEGVAQLCLLVGRTAGQVPPPGVTLRFHQLCDNMGTAASLRKKLSMQVPLSYVLQAVGFHCCRLGICLDPQHVAGVRNQWADNLSRNCLEGFDLGRRVRLNVRELLEVGLLLGCHPAVVPPGFICALKSECLARPKRAGEVGLLLGCHPAVAPPGFICALKSECLARVPCAAIRDCCAALQMNADCGKAYHVRGAAHHQLQHWKKAYRDLSQGQRLDFQEGYAAMHALVTKKAGVDKEKTSPRHDRHDRAKIAEKVLHVESPVEEVKLKPPSKEFKIGQAVRLGGLLKAPHLNGKRGLVQRLSTQDNDRWEVEIRLDRGVLEVKSIRSENIIAVPRNQAAEWQLEEARFTQERQKREKEDKLWNEEQEKSKKFNTFRNVCEKTLNAQGFPIMDSSEKLEAVTAEMSCLPLDHEALALLRRLRPQEALQVLQQVSIQGINNNMSSYIKIKVRSKLGDPDNTDEDPKMPQPVPAKTEPRPSAATPAPATPEPTPEPVKRPAEEALEDCGQHFGHCANVDQWTTGSCCKTKDLLPEEKEPTLGSGFIEEEPTEKQLEAFGRWKQEAQDSLEAGDVKTSLERLTEVIEGGGGSALMLTKRGELLLKERRPLAAIQDCSAALQLNPDLGKAYRVRGIAHRKLGKYKVAKSDLAQAQNLDFDEGVSFIEKFVSEKVSCARSGCAPGGATPKEAENTVTLADASDSSVSHKVHEIFGNR</sequence>
<dbReference type="SUPFAM" id="SSF56672">
    <property type="entry name" value="DNA/RNA polymerases"/>
    <property type="match status" value="1"/>
</dbReference>
<dbReference type="InterPro" id="IPR043502">
    <property type="entry name" value="DNA/RNA_pol_sf"/>
</dbReference>
<comment type="caution">
    <text evidence="4">The sequence shown here is derived from an EMBL/GenBank/DDBJ whole genome shotgun (WGS) entry which is preliminary data.</text>
</comment>
<evidence type="ECO:0000313" key="5">
    <source>
        <dbReference type="EMBL" id="CAL4771097.1"/>
    </source>
</evidence>
<evidence type="ECO:0000256" key="1">
    <source>
        <dbReference type="ARBA" id="ARBA00022737"/>
    </source>
</evidence>
<reference evidence="4" key="1">
    <citation type="submission" date="2022-10" db="EMBL/GenBank/DDBJ databases">
        <authorList>
            <person name="Chen Y."/>
            <person name="Dougan E. K."/>
            <person name="Chan C."/>
            <person name="Rhodes N."/>
            <person name="Thang M."/>
        </authorList>
    </citation>
    <scope>NUCLEOTIDE SEQUENCE</scope>
</reference>
<feature type="region of interest" description="Disordered" evidence="3">
    <location>
        <begin position="1180"/>
        <end position="1223"/>
    </location>
</feature>
<evidence type="ECO:0000313" key="4">
    <source>
        <dbReference type="EMBL" id="CAI3983785.1"/>
    </source>
</evidence>
<reference evidence="5 6" key="2">
    <citation type="submission" date="2024-05" db="EMBL/GenBank/DDBJ databases">
        <authorList>
            <person name="Chen Y."/>
            <person name="Shah S."/>
            <person name="Dougan E. K."/>
            <person name="Thang M."/>
            <person name="Chan C."/>
        </authorList>
    </citation>
    <scope>NUCLEOTIDE SEQUENCE [LARGE SCALE GENOMIC DNA]</scope>
</reference>
<keyword evidence="2" id="KW-0802">TPR repeat</keyword>
<dbReference type="SUPFAM" id="SSF48452">
    <property type="entry name" value="TPR-like"/>
    <property type="match status" value="2"/>
</dbReference>
<dbReference type="OrthoDB" id="411122at2759"/>
<evidence type="ECO:0000256" key="3">
    <source>
        <dbReference type="SAM" id="MobiDB-lite"/>
    </source>
</evidence>
<organism evidence="4">
    <name type="scientific">Cladocopium goreaui</name>
    <dbReference type="NCBI Taxonomy" id="2562237"/>
    <lineage>
        <taxon>Eukaryota</taxon>
        <taxon>Sar</taxon>
        <taxon>Alveolata</taxon>
        <taxon>Dinophyceae</taxon>
        <taxon>Suessiales</taxon>
        <taxon>Symbiodiniaceae</taxon>
        <taxon>Cladocopium</taxon>
    </lineage>
</organism>
<dbReference type="SMART" id="SM00028">
    <property type="entry name" value="TPR"/>
    <property type="match status" value="3"/>
</dbReference>
<dbReference type="Gene3D" id="1.25.40.10">
    <property type="entry name" value="Tetratricopeptide repeat domain"/>
    <property type="match status" value="2"/>
</dbReference>
<keyword evidence="1" id="KW-0677">Repeat</keyword>
<dbReference type="EMBL" id="CAMXCT010000835">
    <property type="protein sequence ID" value="CAI3983785.1"/>
    <property type="molecule type" value="Genomic_DNA"/>
</dbReference>
<dbReference type="GO" id="GO:0030544">
    <property type="term" value="F:Hsp70 protein binding"/>
    <property type="evidence" value="ECO:0007669"/>
    <property type="project" value="TreeGrafter"/>
</dbReference>
<dbReference type="PANTHER" id="PTHR45883:SF2">
    <property type="entry name" value="HSC70-INTERACTING PROTEIN"/>
    <property type="match status" value="1"/>
</dbReference>